<dbReference type="Gene3D" id="1.10.10.2830">
    <property type="match status" value="1"/>
</dbReference>
<comment type="similarity">
    <text evidence="1">Belongs to the ParB family.</text>
</comment>
<dbReference type="SMART" id="SM00470">
    <property type="entry name" value="ParB"/>
    <property type="match status" value="1"/>
</dbReference>
<dbReference type="InterPro" id="IPR057240">
    <property type="entry name" value="ParB_dimer_C"/>
</dbReference>
<dbReference type="PANTHER" id="PTHR33375:SF1">
    <property type="entry name" value="CHROMOSOME-PARTITIONING PROTEIN PARB-RELATED"/>
    <property type="match status" value="1"/>
</dbReference>
<dbReference type="GO" id="GO:0045881">
    <property type="term" value="P:positive regulation of sporulation resulting in formation of a cellular spore"/>
    <property type="evidence" value="ECO:0007669"/>
    <property type="project" value="TreeGrafter"/>
</dbReference>
<dbReference type="Pfam" id="PF23552">
    <property type="entry name" value="ParB_C"/>
    <property type="match status" value="1"/>
</dbReference>
<dbReference type="AlphaFoldDB" id="A0A1C3ECK9"/>
<dbReference type="SUPFAM" id="SSF110849">
    <property type="entry name" value="ParB/Sulfiredoxin"/>
    <property type="match status" value="1"/>
</dbReference>
<dbReference type="Pfam" id="PF17762">
    <property type="entry name" value="HTH_ParB"/>
    <property type="match status" value="1"/>
</dbReference>
<dbReference type="EMBL" id="LYDR01000095">
    <property type="protein sequence ID" value="ODA30973.1"/>
    <property type="molecule type" value="Genomic_DNA"/>
</dbReference>
<dbReference type="Pfam" id="PF02195">
    <property type="entry name" value="ParB_N"/>
    <property type="match status" value="1"/>
</dbReference>
<accession>A0A1C3ECK9</accession>
<name>A0A1C3ECK9_9PLAN</name>
<dbReference type="RefSeq" id="WP_068848114.1">
    <property type="nucleotide sequence ID" value="NZ_LYDR01000095.1"/>
</dbReference>
<sequence length="314" mass="34889">MDDQLTPEPSRRRLGRGLNALLGSGHHHENEPVSNVGDHSEVHIDLLERNPFQARKDFDSQAINELADSIRQHGVLQPIIVRQIGDMYQVIAGERRLIAARKAGCETVPCRVLELSDQQVFEVSLEENLKRQDLNVLEKAQSFQDYLNQFQCSIEELSRRLSMDRSTVSNFIRLLELAGPVQEMVRQSQLTGGHARAMLSLSHDQQVTLAQRIVSEGLSVRKTEEAVRGLQTEGNVEEGATVPFQQTGHESGSGNSQGLSNHVLMLQEQLQGMLGAKVAIKLKGKAKDKGSIVIEFTSNDDFERILGSLQRIAA</sequence>
<dbReference type="NCBIfam" id="TIGR00180">
    <property type="entry name" value="parB_part"/>
    <property type="match status" value="1"/>
</dbReference>
<dbReference type="Gene3D" id="3.90.1530.30">
    <property type="match status" value="1"/>
</dbReference>
<protein>
    <submittedName>
        <fullName evidence="6">Chromosome partitioning protein ParB</fullName>
    </submittedName>
</protein>
<reference evidence="6 7" key="1">
    <citation type="submission" date="2016-05" db="EMBL/GenBank/DDBJ databases">
        <title>Genomic and physiological characterization of Planctopirus sp. isolated from fresh water lake.</title>
        <authorList>
            <person name="Subhash Y."/>
            <person name="Ramana C."/>
        </authorList>
    </citation>
    <scope>NUCLEOTIDE SEQUENCE [LARGE SCALE GENOMIC DNA]</scope>
    <source>
        <strain evidence="6 7">JC280</strain>
    </source>
</reference>
<feature type="region of interest" description="Disordered" evidence="4">
    <location>
        <begin position="230"/>
        <end position="259"/>
    </location>
</feature>
<dbReference type="InterPro" id="IPR003115">
    <property type="entry name" value="ParB_N"/>
</dbReference>
<gene>
    <name evidence="6" type="ORF">A6X21_23260</name>
</gene>
<dbReference type="CDD" id="cd16393">
    <property type="entry name" value="SPO0J_N"/>
    <property type="match status" value="1"/>
</dbReference>
<feature type="domain" description="ParB-like N-terminal" evidence="5">
    <location>
        <begin position="40"/>
        <end position="129"/>
    </location>
</feature>
<comment type="caution">
    <text evidence="6">The sequence shown here is derived from an EMBL/GenBank/DDBJ whole genome shotgun (WGS) entry which is preliminary data.</text>
</comment>
<evidence type="ECO:0000256" key="4">
    <source>
        <dbReference type="SAM" id="MobiDB-lite"/>
    </source>
</evidence>
<evidence type="ECO:0000256" key="3">
    <source>
        <dbReference type="ARBA" id="ARBA00023125"/>
    </source>
</evidence>
<evidence type="ECO:0000313" key="7">
    <source>
        <dbReference type="Proteomes" id="UP000094828"/>
    </source>
</evidence>
<dbReference type="GO" id="GO:0005694">
    <property type="term" value="C:chromosome"/>
    <property type="evidence" value="ECO:0007669"/>
    <property type="project" value="TreeGrafter"/>
</dbReference>
<evidence type="ECO:0000259" key="5">
    <source>
        <dbReference type="SMART" id="SM00470"/>
    </source>
</evidence>
<dbReference type="OrthoDB" id="9802051at2"/>
<organism evidence="6 7">
    <name type="scientific">Planctopirus hydrillae</name>
    <dbReference type="NCBI Taxonomy" id="1841610"/>
    <lineage>
        <taxon>Bacteria</taxon>
        <taxon>Pseudomonadati</taxon>
        <taxon>Planctomycetota</taxon>
        <taxon>Planctomycetia</taxon>
        <taxon>Planctomycetales</taxon>
        <taxon>Planctomycetaceae</taxon>
        <taxon>Planctopirus</taxon>
    </lineage>
</organism>
<keyword evidence="3" id="KW-0238">DNA-binding</keyword>
<dbReference type="GO" id="GO:0003677">
    <property type="term" value="F:DNA binding"/>
    <property type="evidence" value="ECO:0007669"/>
    <property type="project" value="UniProtKB-KW"/>
</dbReference>
<keyword evidence="2" id="KW-0159">Chromosome partition</keyword>
<dbReference type="STRING" id="1841610.A6X21_23260"/>
<dbReference type="InterPro" id="IPR050336">
    <property type="entry name" value="Chromosome_partition/occlusion"/>
</dbReference>
<proteinExistence type="inferred from homology"/>
<dbReference type="PANTHER" id="PTHR33375">
    <property type="entry name" value="CHROMOSOME-PARTITIONING PROTEIN PARB-RELATED"/>
    <property type="match status" value="1"/>
</dbReference>
<evidence type="ECO:0000256" key="2">
    <source>
        <dbReference type="ARBA" id="ARBA00022829"/>
    </source>
</evidence>
<dbReference type="GO" id="GO:0007059">
    <property type="term" value="P:chromosome segregation"/>
    <property type="evidence" value="ECO:0007669"/>
    <property type="project" value="UniProtKB-KW"/>
</dbReference>
<dbReference type="FunFam" id="3.90.1530.30:FF:000001">
    <property type="entry name" value="Chromosome partitioning protein ParB"/>
    <property type="match status" value="1"/>
</dbReference>
<dbReference type="InterPro" id="IPR004437">
    <property type="entry name" value="ParB/RepB/Spo0J"/>
</dbReference>
<evidence type="ECO:0000256" key="1">
    <source>
        <dbReference type="ARBA" id="ARBA00006295"/>
    </source>
</evidence>
<feature type="compositionally biased region" description="Polar residues" evidence="4">
    <location>
        <begin position="243"/>
        <end position="259"/>
    </location>
</feature>
<dbReference type="InterPro" id="IPR041468">
    <property type="entry name" value="HTH_ParB/Spo0J"/>
</dbReference>
<dbReference type="FunFam" id="1.10.10.2830:FF:000001">
    <property type="entry name" value="Chromosome partitioning protein ParB"/>
    <property type="match status" value="1"/>
</dbReference>
<evidence type="ECO:0000313" key="6">
    <source>
        <dbReference type="EMBL" id="ODA30973.1"/>
    </source>
</evidence>
<dbReference type="Proteomes" id="UP000094828">
    <property type="component" value="Unassembled WGS sequence"/>
</dbReference>
<dbReference type="SUPFAM" id="SSF109709">
    <property type="entry name" value="KorB DNA-binding domain-like"/>
    <property type="match status" value="1"/>
</dbReference>
<keyword evidence="7" id="KW-1185">Reference proteome</keyword>
<dbReference type="InterPro" id="IPR036086">
    <property type="entry name" value="ParB/Sulfiredoxin_sf"/>
</dbReference>